<dbReference type="Gene3D" id="6.10.140.1330">
    <property type="match status" value="1"/>
</dbReference>
<name>A0ABS4Z5W0_9ACTN</name>
<evidence type="ECO:0000256" key="2">
    <source>
        <dbReference type="ARBA" id="ARBA00022448"/>
    </source>
</evidence>
<dbReference type="InterPro" id="IPR006153">
    <property type="entry name" value="Cation/H_exchanger_TM"/>
</dbReference>
<evidence type="ECO:0000256" key="10">
    <source>
        <dbReference type="RuleBase" id="RU366002"/>
    </source>
</evidence>
<dbReference type="Pfam" id="PF02148">
    <property type="entry name" value="zf-UBP"/>
    <property type="match status" value="1"/>
</dbReference>
<organism evidence="12 13">
    <name type="scientific">Microlunatus capsulatus</name>
    <dbReference type="NCBI Taxonomy" id="99117"/>
    <lineage>
        <taxon>Bacteria</taxon>
        <taxon>Bacillati</taxon>
        <taxon>Actinomycetota</taxon>
        <taxon>Actinomycetes</taxon>
        <taxon>Propionibacteriales</taxon>
        <taxon>Propionibacteriaceae</taxon>
        <taxon>Microlunatus</taxon>
    </lineage>
</organism>
<protein>
    <submittedName>
        <fullName evidence="12">CPA1 family monovalent cation:H+ antiporter</fullName>
    </submittedName>
</protein>
<sequence>MDTALGICAIVASVLVVTAVADRIRFPAPLLLMLVGIGASFVPFIDEPELTPELVLIGFLPPLLYAAAIRSSVIDFRTNFRPIGFLSVLLVVITALGIGLLTWLLLPVPFAVAFALGAVVAPPDAVAATAIARRIGLPRRVVTLLEGESLLNDATAITCLRVALVAIAGAVSAAEIGLGFAIAVTGALVGAAVAALAVAVRRHVNNPVFDTAISLLVPFVAYLPAEELGYQDYHGSGVIAVVTAGLLLGHKSPVIQSGQSRLAERVNWATIQFLLENTVFLLIGLQARRIIEALSTSTLSGGLIALFVVSVLVGVIVLRLVWVTISRFLIYRVDRETGEGRPPWSHTVVVGWAGLRGVVTLAAAFLIPEDVEHRAVLIFAAMVVTAGTLLIQGLTLPWLVRALRMRGPDARSDALQAATVLTTAGNAGLAALEEQARPDDEPSAVQLVRDRITARSDALWEKLGTGRDSTETPAEQYRRLRLGAMRAERDEVLRIRSSGTVDHDVIEQVLASFDIEESMLTIATERADRLSENQTVATPVDPSGSCVHLDAAPAEVDAEPLSEVCLDCVREGTRSVHLRRCAACGNVGCCDSSVGRHAERHFRTSHHPVMRSHEDGESWRWCYVDERLG</sequence>
<keyword evidence="7 10" id="KW-0406">Ion transport</keyword>
<feature type="transmembrane region" description="Helical" evidence="10">
    <location>
        <begin position="299"/>
        <end position="322"/>
    </location>
</feature>
<keyword evidence="8 10" id="KW-0472">Membrane</keyword>
<proteinExistence type="inferred from homology"/>
<evidence type="ECO:0000256" key="3">
    <source>
        <dbReference type="ARBA" id="ARBA00022475"/>
    </source>
</evidence>
<keyword evidence="9 10" id="KW-0739">Sodium transport</keyword>
<evidence type="ECO:0000256" key="1">
    <source>
        <dbReference type="ARBA" id="ARBA00004651"/>
    </source>
</evidence>
<dbReference type="EMBL" id="JAGIOB010000001">
    <property type="protein sequence ID" value="MBP2416432.1"/>
    <property type="molecule type" value="Genomic_DNA"/>
</dbReference>
<comment type="caution">
    <text evidence="10">Lacks conserved residue(s) required for the propagation of feature annotation.</text>
</comment>
<evidence type="ECO:0000313" key="13">
    <source>
        <dbReference type="Proteomes" id="UP000758168"/>
    </source>
</evidence>
<evidence type="ECO:0000313" key="12">
    <source>
        <dbReference type="EMBL" id="MBP2416432.1"/>
    </source>
</evidence>
<comment type="function">
    <text evidence="10">Na(+)/H(+) antiporter that extrudes sodium in exchange for external protons.</text>
</comment>
<feature type="transmembrane region" description="Helical" evidence="10">
    <location>
        <begin position="373"/>
        <end position="400"/>
    </location>
</feature>
<feature type="domain" description="UBP-type" evidence="11">
    <location>
        <begin position="544"/>
        <end position="629"/>
    </location>
</feature>
<feature type="transmembrane region" description="Helical" evidence="10">
    <location>
        <begin position="85"/>
        <end position="106"/>
    </location>
</feature>
<dbReference type="Proteomes" id="UP000758168">
    <property type="component" value="Unassembled WGS sequence"/>
</dbReference>
<dbReference type="SUPFAM" id="SSF57850">
    <property type="entry name" value="RING/U-box"/>
    <property type="match status" value="1"/>
</dbReference>
<dbReference type="InterPro" id="IPR001607">
    <property type="entry name" value="Znf_UBP"/>
</dbReference>
<feature type="transmembrane region" description="Helical" evidence="10">
    <location>
        <begin position="112"/>
        <end position="133"/>
    </location>
</feature>
<comment type="caution">
    <text evidence="12">The sequence shown here is derived from an EMBL/GenBank/DDBJ whole genome shotgun (WGS) entry which is preliminary data.</text>
</comment>
<keyword evidence="13" id="KW-1185">Reference proteome</keyword>
<feature type="transmembrane region" description="Helical" evidence="10">
    <location>
        <begin position="343"/>
        <end position="367"/>
    </location>
</feature>
<gene>
    <name evidence="12" type="ORF">JOF54_001354</name>
</gene>
<feature type="transmembrane region" description="Helical" evidence="10">
    <location>
        <begin position="180"/>
        <end position="200"/>
    </location>
</feature>
<dbReference type="Pfam" id="PF00999">
    <property type="entry name" value="Na_H_Exchanger"/>
    <property type="match status" value="1"/>
</dbReference>
<dbReference type="PANTHER" id="PTHR10110:SF86">
    <property type="entry name" value="SODIUM_HYDROGEN EXCHANGER 7"/>
    <property type="match status" value="1"/>
</dbReference>
<dbReference type="Gene3D" id="3.30.40.10">
    <property type="entry name" value="Zinc/RING finger domain, C3HC4 (zinc finger)"/>
    <property type="match status" value="1"/>
</dbReference>
<reference evidence="12 13" key="1">
    <citation type="submission" date="2021-03" db="EMBL/GenBank/DDBJ databases">
        <title>Sequencing the genomes of 1000 actinobacteria strains.</title>
        <authorList>
            <person name="Klenk H.-P."/>
        </authorList>
    </citation>
    <scope>NUCLEOTIDE SEQUENCE [LARGE SCALE GENOMIC DNA]</scope>
    <source>
        <strain evidence="12 13">DSM 12936</strain>
    </source>
</reference>
<dbReference type="PANTHER" id="PTHR10110">
    <property type="entry name" value="SODIUM/HYDROGEN EXCHANGER"/>
    <property type="match status" value="1"/>
</dbReference>
<keyword evidence="5 10" id="KW-1133">Transmembrane helix</keyword>
<evidence type="ECO:0000256" key="6">
    <source>
        <dbReference type="ARBA" id="ARBA00023053"/>
    </source>
</evidence>
<keyword evidence="3 10" id="KW-1003">Cell membrane</keyword>
<keyword evidence="4 10" id="KW-0812">Transmembrane</keyword>
<dbReference type="PROSITE" id="PS50271">
    <property type="entry name" value="ZF_UBP"/>
    <property type="match status" value="1"/>
</dbReference>
<evidence type="ECO:0000256" key="8">
    <source>
        <dbReference type="ARBA" id="ARBA00023136"/>
    </source>
</evidence>
<comment type="subcellular location">
    <subcellularLocation>
        <location evidence="1 10">Cell membrane</location>
        <topology evidence="1 10">Multi-pass membrane protein</topology>
    </subcellularLocation>
</comment>
<keyword evidence="6 10" id="KW-0915">Sodium</keyword>
<dbReference type="InterPro" id="IPR013083">
    <property type="entry name" value="Znf_RING/FYVE/PHD"/>
</dbReference>
<comment type="similarity">
    <text evidence="10">Belongs to the monovalent cation:proton antiporter 1 (CPA1) transporter (TC 2.A.36) family.</text>
</comment>
<evidence type="ECO:0000256" key="7">
    <source>
        <dbReference type="ARBA" id="ARBA00023065"/>
    </source>
</evidence>
<feature type="transmembrane region" description="Helical" evidence="10">
    <location>
        <begin position="54"/>
        <end position="73"/>
    </location>
</feature>
<dbReference type="InterPro" id="IPR018422">
    <property type="entry name" value="Cation/H_exchanger_CPA1"/>
</dbReference>
<evidence type="ECO:0000256" key="9">
    <source>
        <dbReference type="ARBA" id="ARBA00023201"/>
    </source>
</evidence>
<evidence type="ECO:0000256" key="5">
    <source>
        <dbReference type="ARBA" id="ARBA00022989"/>
    </source>
</evidence>
<keyword evidence="10" id="KW-0050">Antiport</keyword>
<keyword evidence="2 10" id="KW-0813">Transport</keyword>
<accession>A0ABS4Z5W0</accession>
<dbReference type="InterPro" id="IPR004705">
    <property type="entry name" value="Cation/H_exchanger_CPA1_bac"/>
</dbReference>
<evidence type="ECO:0000256" key="4">
    <source>
        <dbReference type="ARBA" id="ARBA00022692"/>
    </source>
</evidence>
<dbReference type="NCBIfam" id="TIGR00831">
    <property type="entry name" value="a_cpa1"/>
    <property type="match status" value="1"/>
</dbReference>
<evidence type="ECO:0000259" key="11">
    <source>
        <dbReference type="PROSITE" id="PS50271"/>
    </source>
</evidence>